<dbReference type="PANTHER" id="PTHR24173:SF74">
    <property type="entry name" value="ANKYRIN REPEAT DOMAIN-CONTAINING PROTEIN 16"/>
    <property type="match status" value="1"/>
</dbReference>
<evidence type="ECO:0000256" key="2">
    <source>
        <dbReference type="ARBA" id="ARBA00023043"/>
    </source>
</evidence>
<dbReference type="PANTHER" id="PTHR24173">
    <property type="entry name" value="ANKYRIN REPEAT CONTAINING"/>
    <property type="match status" value="1"/>
</dbReference>
<dbReference type="Gene3D" id="1.25.40.20">
    <property type="entry name" value="Ankyrin repeat-containing domain"/>
    <property type="match status" value="3"/>
</dbReference>
<evidence type="ECO:0000313" key="6">
    <source>
        <dbReference type="EMBL" id="KAF9733648.1"/>
    </source>
</evidence>
<dbReference type="GO" id="GO:0008270">
    <property type="term" value="F:zinc ion binding"/>
    <property type="evidence" value="ECO:0007669"/>
    <property type="project" value="InterPro"/>
</dbReference>
<keyword evidence="2 4" id="KW-0040">ANK repeat</keyword>
<dbReference type="AlphaFoldDB" id="A0A9P6GEK9"/>
<comment type="caution">
    <text evidence="6">The sequence shown here is derived from an EMBL/GenBank/DDBJ whole genome shotgun (WGS) entry which is preliminary data.</text>
</comment>
<dbReference type="InterPro" id="IPR002110">
    <property type="entry name" value="Ankyrin_rpt"/>
</dbReference>
<dbReference type="SUPFAM" id="SSF48403">
    <property type="entry name" value="Ankyrin repeat"/>
    <property type="match status" value="2"/>
</dbReference>
<proteinExistence type="predicted"/>
<keyword evidence="7" id="KW-1185">Reference proteome</keyword>
<dbReference type="Proteomes" id="UP000756921">
    <property type="component" value="Unassembled WGS sequence"/>
</dbReference>
<reference evidence="6" key="1">
    <citation type="journal article" date="2020" name="Mol. Plant Microbe Interact.">
        <title>Genome Sequence of the Biocontrol Agent Coniothyrium minitans strain Conio (IMI 134523).</title>
        <authorList>
            <person name="Patel D."/>
            <person name="Shittu T.A."/>
            <person name="Baroncelli R."/>
            <person name="Muthumeenakshi S."/>
            <person name="Osborne T.H."/>
            <person name="Janganan T.K."/>
            <person name="Sreenivasaprasad S."/>
        </authorList>
    </citation>
    <scope>NUCLEOTIDE SEQUENCE</scope>
    <source>
        <strain evidence="6">Conio</strain>
    </source>
</reference>
<dbReference type="InterPro" id="IPR001138">
    <property type="entry name" value="Zn2Cys6_DnaBD"/>
</dbReference>
<evidence type="ECO:0000256" key="4">
    <source>
        <dbReference type="PROSITE-ProRule" id="PRU00023"/>
    </source>
</evidence>
<dbReference type="Pfam" id="PF00023">
    <property type="entry name" value="Ank"/>
    <property type="match status" value="1"/>
</dbReference>
<dbReference type="PROSITE" id="PS50048">
    <property type="entry name" value="ZN2_CY6_FUNGAL_2"/>
    <property type="match status" value="1"/>
</dbReference>
<accession>A0A9P6GEK9</accession>
<sequence>MVSLQPGTPSKLLQPSLTPFMDSDIHFHDQTTTSGRTINPTQTSMPSLISYTVDTGEVAVQRKKRRLEYIKCESCRRDKQKCLPTDRRWPQRCNRCVERDLPCSEGDRAPGCHKSVRPAATGSLLDTSCVQEAADWCVMPSKTNGPMAKRSRAFLLTFRAMILPATNYLNSLEKDLSSFFSYDIHIWNECCSQYHQFEPFLKQLDSEISSCAIKLWALNQLPSLPFVTNTLVAEQLLKNCPARGSGVCPKSKGLPAMESLSAHDHAPHAFLVACRMLECHCSCKDCRQPSNYFKEMSNEFHKSAKQVLSARGLWEFLPHPARHYASFLPEVYTALPLTQKTSNKPDDIEDCFGRNALVRSVDYLDDETAFLRIHQVLVSDHATDHEEANERIRSAINYQDILGRSVLHVACQNGNAPLVKLLLERGALPNTRTTSGSMPLHLAAAAESLSICKILVQGYKQNVNPIDEFGRTPMFYTRKHDEVAQFLNLSTLNLIHELHMAIEQGDLANVRRTLSLGADPNSPYVVSSLSALEKANDRHDLPLLRILGDCPLTILDFPSHNSPTMLLDALERDFAEGVEYLIQRHDVDVNARNARGNTPLLHATLKGNTAIVKLLLTRNDVDVNARNLEGITPLMEAAWFPRTEIIDFLLARNDLDVNVTDNNLRTALMIAAAYGNGDIVDRLLKCDQVDVHVRGGRMQRTAVELAREGSHLETVLILETWAAQKGMEGSLNALQY</sequence>
<dbReference type="PROSITE" id="PS50297">
    <property type="entry name" value="ANK_REP_REGION"/>
    <property type="match status" value="2"/>
</dbReference>
<evidence type="ECO:0000256" key="3">
    <source>
        <dbReference type="ARBA" id="ARBA00023242"/>
    </source>
</evidence>
<feature type="domain" description="Zn(2)-C6 fungal-type" evidence="5">
    <location>
        <begin position="71"/>
        <end position="105"/>
    </location>
</feature>
<gene>
    <name evidence="6" type="ORF">PMIN01_07991</name>
</gene>
<feature type="repeat" description="ANK" evidence="4">
    <location>
        <begin position="402"/>
        <end position="434"/>
    </location>
</feature>
<dbReference type="EMBL" id="WJXW01000008">
    <property type="protein sequence ID" value="KAF9733648.1"/>
    <property type="molecule type" value="Genomic_DNA"/>
</dbReference>
<dbReference type="SMART" id="SM00248">
    <property type="entry name" value="ANK"/>
    <property type="match status" value="7"/>
</dbReference>
<dbReference type="OrthoDB" id="539213at2759"/>
<evidence type="ECO:0000256" key="1">
    <source>
        <dbReference type="ARBA" id="ARBA00022737"/>
    </source>
</evidence>
<name>A0A9P6GEK9_9PLEO</name>
<organism evidence="6 7">
    <name type="scientific">Paraphaeosphaeria minitans</name>
    <dbReference type="NCBI Taxonomy" id="565426"/>
    <lineage>
        <taxon>Eukaryota</taxon>
        <taxon>Fungi</taxon>
        <taxon>Dikarya</taxon>
        <taxon>Ascomycota</taxon>
        <taxon>Pezizomycotina</taxon>
        <taxon>Dothideomycetes</taxon>
        <taxon>Pleosporomycetidae</taxon>
        <taxon>Pleosporales</taxon>
        <taxon>Massarineae</taxon>
        <taxon>Didymosphaeriaceae</taxon>
        <taxon>Paraphaeosphaeria</taxon>
    </lineage>
</organism>
<dbReference type="GO" id="GO:0000981">
    <property type="term" value="F:DNA-binding transcription factor activity, RNA polymerase II-specific"/>
    <property type="evidence" value="ECO:0007669"/>
    <property type="project" value="InterPro"/>
</dbReference>
<evidence type="ECO:0000259" key="5">
    <source>
        <dbReference type="PROSITE" id="PS50048"/>
    </source>
</evidence>
<dbReference type="InterPro" id="IPR036770">
    <property type="entry name" value="Ankyrin_rpt-contain_sf"/>
</dbReference>
<feature type="repeat" description="ANK" evidence="4">
    <location>
        <begin position="595"/>
        <end position="628"/>
    </location>
</feature>
<protein>
    <recommendedName>
        <fullName evidence="5">Zn(2)-C6 fungal-type domain-containing protein</fullName>
    </recommendedName>
</protein>
<dbReference type="PROSITE" id="PS50088">
    <property type="entry name" value="ANK_REPEAT"/>
    <property type="match status" value="2"/>
</dbReference>
<keyword evidence="3" id="KW-0539">Nucleus</keyword>
<keyword evidence="1" id="KW-0677">Repeat</keyword>
<dbReference type="Pfam" id="PF12796">
    <property type="entry name" value="Ank_2"/>
    <property type="match status" value="2"/>
</dbReference>
<dbReference type="CDD" id="cd00067">
    <property type="entry name" value="GAL4"/>
    <property type="match status" value="1"/>
</dbReference>
<evidence type="ECO:0000313" key="7">
    <source>
        <dbReference type="Proteomes" id="UP000756921"/>
    </source>
</evidence>